<evidence type="ECO:0000313" key="1">
    <source>
        <dbReference type="EMBL" id="QDT97446.1"/>
    </source>
</evidence>
<name>A0A517VWR6_9PLAN</name>
<protein>
    <recommendedName>
        <fullName evidence="3">Carbohydrate-binding domain-containing protein</fullName>
    </recommendedName>
</protein>
<proteinExistence type="predicted"/>
<evidence type="ECO:0000313" key="2">
    <source>
        <dbReference type="Proteomes" id="UP000318704"/>
    </source>
</evidence>
<accession>A0A517VWR6</accession>
<dbReference type="SUPFAM" id="SSF49344">
    <property type="entry name" value="CBD9-like"/>
    <property type="match status" value="1"/>
</dbReference>
<dbReference type="EMBL" id="CP037920">
    <property type="protein sequence ID" value="QDT97446.1"/>
    <property type="molecule type" value="Genomic_DNA"/>
</dbReference>
<dbReference type="Proteomes" id="UP000318704">
    <property type="component" value="Chromosome"/>
</dbReference>
<dbReference type="CDD" id="cd00241">
    <property type="entry name" value="DOMON_like"/>
    <property type="match status" value="1"/>
</dbReference>
<sequence>MSIIPHSFLFRHSIALPELTEIPHKRGRLLNLPESALLPNLSLEKKSGQWGKLKLAWNKEGLGIGIKVDQKQHPTTTTEHFQIWIDTRDTKTIHRANRYCHLFEFHPVGKAGKQQKPVCSQLPINRAQSDAPTCDLSEIKLWSKVNSAGYELEAWLPASVLYGFDPAAYPQLGFYYAISDSELGEQFMTVGQEFPYGQDPSLWTTIRLGD</sequence>
<gene>
    <name evidence="1" type="ORF">V144x_29210</name>
</gene>
<reference evidence="1 2" key="1">
    <citation type="submission" date="2019-03" db="EMBL/GenBank/DDBJ databases">
        <title>Deep-cultivation of Planctomycetes and their phenomic and genomic characterization uncovers novel biology.</title>
        <authorList>
            <person name="Wiegand S."/>
            <person name="Jogler M."/>
            <person name="Boedeker C."/>
            <person name="Pinto D."/>
            <person name="Vollmers J."/>
            <person name="Rivas-Marin E."/>
            <person name="Kohn T."/>
            <person name="Peeters S.H."/>
            <person name="Heuer A."/>
            <person name="Rast P."/>
            <person name="Oberbeckmann S."/>
            <person name="Bunk B."/>
            <person name="Jeske O."/>
            <person name="Meyerdierks A."/>
            <person name="Storesund J.E."/>
            <person name="Kallscheuer N."/>
            <person name="Luecker S."/>
            <person name="Lage O.M."/>
            <person name="Pohl T."/>
            <person name="Merkel B.J."/>
            <person name="Hornburger P."/>
            <person name="Mueller R.-W."/>
            <person name="Bruemmer F."/>
            <person name="Labrenz M."/>
            <person name="Spormann A.M."/>
            <person name="Op den Camp H."/>
            <person name="Overmann J."/>
            <person name="Amann R."/>
            <person name="Jetten M.S.M."/>
            <person name="Mascher T."/>
            <person name="Medema M.H."/>
            <person name="Devos D.P."/>
            <person name="Kaster A.-K."/>
            <person name="Ovreas L."/>
            <person name="Rohde M."/>
            <person name="Galperin M.Y."/>
            <person name="Jogler C."/>
        </authorList>
    </citation>
    <scope>NUCLEOTIDE SEQUENCE [LARGE SCALE GENOMIC DNA]</scope>
    <source>
        <strain evidence="1 2">V144</strain>
    </source>
</reference>
<dbReference type="RefSeq" id="WP_144985796.1">
    <property type="nucleotide sequence ID" value="NZ_CP037920.1"/>
</dbReference>
<dbReference type="AlphaFoldDB" id="A0A517VWR6"/>
<dbReference type="KEGG" id="gaw:V144x_29210"/>
<organism evidence="1 2">
    <name type="scientific">Gimesia aquarii</name>
    <dbReference type="NCBI Taxonomy" id="2527964"/>
    <lineage>
        <taxon>Bacteria</taxon>
        <taxon>Pseudomonadati</taxon>
        <taxon>Planctomycetota</taxon>
        <taxon>Planctomycetia</taxon>
        <taxon>Planctomycetales</taxon>
        <taxon>Planctomycetaceae</taxon>
        <taxon>Gimesia</taxon>
    </lineage>
</organism>
<evidence type="ECO:0008006" key="3">
    <source>
        <dbReference type="Google" id="ProtNLM"/>
    </source>
</evidence>
<dbReference type="Gene3D" id="2.60.40.1190">
    <property type="match status" value="1"/>
</dbReference>